<sequence>MSGNIFQKYSNRYISVLSRVWAGGSSQVVKNSEESLRKALELKFPKAKTIVVTDISGGCGSMYEISVETTEFKGLSTVKQHRLVTETLKNEIRDMHGLRIYTSIGE</sequence>
<evidence type="ECO:0000256" key="1">
    <source>
        <dbReference type="ARBA" id="ARBA00005578"/>
    </source>
</evidence>
<organism evidence="3">
    <name type="scientific">Anopheles braziliensis</name>
    <dbReference type="NCBI Taxonomy" id="58242"/>
    <lineage>
        <taxon>Eukaryota</taxon>
        <taxon>Metazoa</taxon>
        <taxon>Ecdysozoa</taxon>
        <taxon>Arthropoda</taxon>
        <taxon>Hexapoda</taxon>
        <taxon>Insecta</taxon>
        <taxon>Pterygota</taxon>
        <taxon>Neoptera</taxon>
        <taxon>Endopterygota</taxon>
        <taxon>Diptera</taxon>
        <taxon>Nematocera</taxon>
        <taxon>Culicoidea</taxon>
        <taxon>Culicidae</taxon>
        <taxon>Anophelinae</taxon>
        <taxon>Anopheles</taxon>
    </lineage>
</organism>
<accession>A0A2M3ZCI7</accession>
<comment type="similarity">
    <text evidence="1 2">Belongs to the BolA/IbaG family.</text>
</comment>
<dbReference type="InterPro" id="IPR002634">
    <property type="entry name" value="BolA"/>
</dbReference>
<dbReference type="PANTHER" id="PTHR46188">
    <property type="entry name" value="BOLA-LIKE PROTEIN 3"/>
    <property type="match status" value="1"/>
</dbReference>
<evidence type="ECO:0000256" key="2">
    <source>
        <dbReference type="RuleBase" id="RU003860"/>
    </source>
</evidence>
<reference evidence="3" key="1">
    <citation type="submission" date="2018-01" db="EMBL/GenBank/DDBJ databases">
        <title>An insight into the sialome of Amazonian anophelines.</title>
        <authorList>
            <person name="Ribeiro J.M."/>
            <person name="Scarpassa V."/>
            <person name="Calvo E."/>
        </authorList>
    </citation>
    <scope>NUCLEOTIDE SEQUENCE</scope>
    <source>
        <tissue evidence="3">Salivary glands</tissue>
    </source>
</reference>
<dbReference type="Gene3D" id="3.30.300.90">
    <property type="entry name" value="BolA-like"/>
    <property type="match status" value="1"/>
</dbReference>
<evidence type="ECO:0000313" key="3">
    <source>
        <dbReference type="EMBL" id="MBW26221.1"/>
    </source>
</evidence>
<dbReference type="AlphaFoldDB" id="A0A2M3ZCI7"/>
<name>A0A2M3ZCI7_9DIPT</name>
<dbReference type="InterPro" id="IPR052275">
    <property type="entry name" value="Mt_Fe-S_assembly_factor"/>
</dbReference>
<dbReference type="GO" id="GO:0005759">
    <property type="term" value="C:mitochondrial matrix"/>
    <property type="evidence" value="ECO:0007669"/>
    <property type="project" value="TreeGrafter"/>
</dbReference>
<dbReference type="PANTHER" id="PTHR46188:SF1">
    <property type="entry name" value="BOLA-LIKE PROTEIN 3"/>
    <property type="match status" value="1"/>
</dbReference>
<protein>
    <submittedName>
        <fullName evidence="3">Putative bola bacterial stress-induced morphogen-related protein</fullName>
    </submittedName>
</protein>
<dbReference type="SUPFAM" id="SSF82657">
    <property type="entry name" value="BolA-like"/>
    <property type="match status" value="1"/>
</dbReference>
<dbReference type="Pfam" id="PF01722">
    <property type="entry name" value="BolA"/>
    <property type="match status" value="1"/>
</dbReference>
<dbReference type="EMBL" id="GGFM01005470">
    <property type="protein sequence ID" value="MBW26221.1"/>
    <property type="molecule type" value="Transcribed_RNA"/>
</dbReference>
<proteinExistence type="inferred from homology"/>
<dbReference type="InterPro" id="IPR036065">
    <property type="entry name" value="BolA-like_sf"/>
</dbReference>